<evidence type="ECO:0000313" key="1">
    <source>
        <dbReference type="EMBL" id="KAK3785520.1"/>
    </source>
</evidence>
<comment type="caution">
    <text evidence="1">The sequence shown here is derived from an EMBL/GenBank/DDBJ whole genome shotgun (WGS) entry which is preliminary data.</text>
</comment>
<evidence type="ECO:0000313" key="2">
    <source>
        <dbReference type="Proteomes" id="UP001283361"/>
    </source>
</evidence>
<proteinExistence type="predicted"/>
<dbReference type="EMBL" id="JAWDGP010002127">
    <property type="protein sequence ID" value="KAK3785520.1"/>
    <property type="molecule type" value="Genomic_DNA"/>
</dbReference>
<keyword evidence="2" id="KW-1185">Reference proteome</keyword>
<reference evidence="1" key="1">
    <citation type="journal article" date="2023" name="G3 (Bethesda)">
        <title>A reference genome for the long-term kleptoplast-retaining sea slug Elysia crispata morphotype clarki.</title>
        <authorList>
            <person name="Eastman K.E."/>
            <person name="Pendleton A.L."/>
            <person name="Shaikh M.A."/>
            <person name="Suttiyut T."/>
            <person name="Ogas R."/>
            <person name="Tomko P."/>
            <person name="Gavelis G."/>
            <person name="Widhalm J.R."/>
            <person name="Wisecaver J.H."/>
        </authorList>
    </citation>
    <scope>NUCLEOTIDE SEQUENCE</scope>
    <source>
        <strain evidence="1">ECLA1</strain>
    </source>
</reference>
<dbReference type="AlphaFoldDB" id="A0AAE1DX20"/>
<organism evidence="1 2">
    <name type="scientific">Elysia crispata</name>
    <name type="common">lettuce slug</name>
    <dbReference type="NCBI Taxonomy" id="231223"/>
    <lineage>
        <taxon>Eukaryota</taxon>
        <taxon>Metazoa</taxon>
        <taxon>Spiralia</taxon>
        <taxon>Lophotrochozoa</taxon>
        <taxon>Mollusca</taxon>
        <taxon>Gastropoda</taxon>
        <taxon>Heterobranchia</taxon>
        <taxon>Euthyneura</taxon>
        <taxon>Panpulmonata</taxon>
        <taxon>Sacoglossa</taxon>
        <taxon>Placobranchoidea</taxon>
        <taxon>Plakobranchidae</taxon>
        <taxon>Elysia</taxon>
    </lineage>
</organism>
<accession>A0AAE1DX20</accession>
<gene>
    <name evidence="1" type="ORF">RRG08_048654</name>
</gene>
<name>A0AAE1DX20_9GAST</name>
<dbReference type="Proteomes" id="UP001283361">
    <property type="component" value="Unassembled WGS sequence"/>
</dbReference>
<sequence length="77" mass="8524">MTPARPLFSTNGEAERRPCFPAQSPCYTHRRLSPAAHFSAVGRTERGFLILATCQKPQRTARACLAVVHQWRGSTVA</sequence>
<protein>
    <submittedName>
        <fullName evidence="1">Uncharacterized protein</fullName>
    </submittedName>
</protein>